<gene>
    <name evidence="3" type="ORF">CTKZ_34440</name>
</gene>
<keyword evidence="2" id="KW-0812">Transmembrane</keyword>
<evidence type="ECO:0000313" key="3">
    <source>
        <dbReference type="EMBL" id="GCD21882.1"/>
    </source>
</evidence>
<comment type="caution">
    <text evidence="3">The sequence shown here is derived from an EMBL/GenBank/DDBJ whole genome shotgun (WGS) entry which is preliminary data.</text>
</comment>
<accession>A0A401V4Q3</accession>
<keyword evidence="2" id="KW-1133">Transmembrane helix</keyword>
<name>A0A401V4Q3_9CELL</name>
<dbReference type="EMBL" id="BHYL01000366">
    <property type="protein sequence ID" value="GCD21882.1"/>
    <property type="molecule type" value="Genomic_DNA"/>
</dbReference>
<keyword evidence="2" id="KW-0472">Membrane</keyword>
<feature type="compositionally biased region" description="Low complexity" evidence="1">
    <location>
        <begin position="65"/>
        <end position="83"/>
    </location>
</feature>
<proteinExistence type="predicted"/>
<organism evidence="3 4">
    <name type="scientific">Cellulomonas algicola</name>
    <dbReference type="NCBI Taxonomy" id="2071633"/>
    <lineage>
        <taxon>Bacteria</taxon>
        <taxon>Bacillati</taxon>
        <taxon>Actinomycetota</taxon>
        <taxon>Actinomycetes</taxon>
        <taxon>Micrococcales</taxon>
        <taxon>Cellulomonadaceae</taxon>
        <taxon>Cellulomonas</taxon>
    </lineage>
</organism>
<evidence type="ECO:0000256" key="2">
    <source>
        <dbReference type="SAM" id="Phobius"/>
    </source>
</evidence>
<dbReference type="RefSeq" id="WP_160142938.1">
    <property type="nucleotide sequence ID" value="NZ_BHYL01000366.1"/>
</dbReference>
<evidence type="ECO:0000313" key="4">
    <source>
        <dbReference type="Proteomes" id="UP000288246"/>
    </source>
</evidence>
<feature type="transmembrane region" description="Helical" evidence="2">
    <location>
        <begin position="109"/>
        <end position="127"/>
    </location>
</feature>
<keyword evidence="4" id="KW-1185">Reference proteome</keyword>
<feature type="region of interest" description="Disordered" evidence="1">
    <location>
        <begin position="49"/>
        <end position="103"/>
    </location>
</feature>
<evidence type="ECO:0000256" key="1">
    <source>
        <dbReference type="SAM" id="MobiDB-lite"/>
    </source>
</evidence>
<reference evidence="3 4" key="1">
    <citation type="submission" date="2018-11" db="EMBL/GenBank/DDBJ databases">
        <title>Draft genome sequence of Cellulomonas takizawaensis strain TKZ-21.</title>
        <authorList>
            <person name="Yamamura H."/>
            <person name="Hayashi T."/>
            <person name="Hamada M."/>
            <person name="Serisawa Y."/>
            <person name="Matsuyama K."/>
            <person name="Nakagawa Y."/>
            <person name="Otoguro M."/>
            <person name="Yanagida F."/>
            <person name="Hayakawa M."/>
        </authorList>
    </citation>
    <scope>NUCLEOTIDE SEQUENCE [LARGE SCALE GENOMIC DNA]</scope>
    <source>
        <strain evidence="3 4">TKZ-21</strain>
    </source>
</reference>
<dbReference type="Proteomes" id="UP000288246">
    <property type="component" value="Unassembled WGS sequence"/>
</dbReference>
<dbReference type="AlphaFoldDB" id="A0A401V4Q3"/>
<sequence>MRPVAHPHGTAPALRVPTRHARRLAAALAALLLGLVGALALTGLTAQASVAATDDPSVEQPGTLPSVDETPSTSDPSPEPTQTYGEGGAGPHQESGEDQLGPLTQGKTFAILGIIAATLAIIAVIAVRSRRSRDDAHGRGR</sequence>
<protein>
    <submittedName>
        <fullName evidence="3">Uncharacterized protein</fullName>
    </submittedName>
</protein>